<protein>
    <submittedName>
        <fullName evidence="1">Uncharacterized protein</fullName>
    </submittedName>
</protein>
<reference evidence="1 2" key="1">
    <citation type="submission" date="2024-10" db="EMBL/GenBank/DDBJ databases">
        <authorList>
            <person name="Lu C.-H."/>
        </authorList>
    </citation>
    <scope>NUCLEOTIDE SEQUENCE [LARGE SCALE GENOMIC DNA]</scope>
    <source>
        <strain evidence="1 2">22QBSP01-2</strain>
    </source>
</reference>
<dbReference type="RefSeq" id="WP_039503356.1">
    <property type="nucleotide sequence ID" value="NZ_CP102749.1"/>
</dbReference>
<accession>A0ABW8G291</accession>
<sequence>MPKSSLPQPLFRIDECTDLMVDACVCRENGDLVFVSIWARDTAVQQFIARLTLGRDEDGLNQFHLITEHGGSVPVFIPSVERLEKRLTRNYRRTLFGSLTNLWLFDQRCICPDKSTSSALALLPRSAAEPTVRLWQLVKDTCPLPLLDHWQMPVLALLRSRDMLHELPVALGPLRGFRLGLDVPALTDALGGLIRNGSLTAYPYPSQICTSQAAV</sequence>
<organism evidence="1 2">
    <name type="scientific">Pectobacterium parvum</name>
    <dbReference type="NCBI Taxonomy" id="2778550"/>
    <lineage>
        <taxon>Bacteria</taxon>
        <taxon>Pseudomonadati</taxon>
        <taxon>Pseudomonadota</taxon>
        <taxon>Gammaproteobacteria</taxon>
        <taxon>Enterobacterales</taxon>
        <taxon>Pectobacteriaceae</taxon>
        <taxon>Pectobacterium</taxon>
    </lineage>
</organism>
<evidence type="ECO:0000313" key="1">
    <source>
        <dbReference type="EMBL" id="MFJ5323168.1"/>
    </source>
</evidence>
<name>A0ABW8G291_9GAMM</name>
<dbReference type="EMBL" id="JBIXKD010000022">
    <property type="protein sequence ID" value="MFJ5323168.1"/>
    <property type="molecule type" value="Genomic_DNA"/>
</dbReference>
<dbReference type="Proteomes" id="UP001617714">
    <property type="component" value="Unassembled WGS sequence"/>
</dbReference>
<evidence type="ECO:0000313" key="2">
    <source>
        <dbReference type="Proteomes" id="UP001617714"/>
    </source>
</evidence>
<gene>
    <name evidence="1" type="ORF">ACIPSN_17710</name>
</gene>
<proteinExistence type="predicted"/>
<keyword evidence="2" id="KW-1185">Reference proteome</keyword>
<comment type="caution">
    <text evidence="1">The sequence shown here is derived from an EMBL/GenBank/DDBJ whole genome shotgun (WGS) entry which is preliminary data.</text>
</comment>